<gene>
    <name evidence="1" type="ORF">E0L31_00160</name>
</gene>
<sequence length="229" mass="26183">MARRMMKAMSDGAQMFMALDGLLSAVVQQLTPMSRRRLTRTLAAGLRKRQSERIKKQLNPDGSPFAPRKVREVKTYVGHLRFLWNSGHGNQVREISNWRHSKGANGEKMITGFDADAGDFRSFKKEDIEQYINIDLNKSAIRRTLRKDRMFERLQTYRYLQMQSSADEARVGFQGPAGAIARIHQFGLVDTLGNHFRGKYPARQLLGLSDDDLDWIAETIDAHLTQKAD</sequence>
<dbReference type="InterPro" id="IPR006522">
    <property type="entry name" value="Phage_virion_morphogenesis"/>
</dbReference>
<name>A0A9X8YSA3_SERMA</name>
<reference evidence="1" key="1">
    <citation type="submission" date="2019-03" db="EMBL/GenBank/DDBJ databases">
        <title>Serratia marcescens strain N2 draft genome.</title>
        <authorList>
            <person name="Yassin A."/>
            <person name="El-Kenawy N."/>
            <person name="Youssef N.H."/>
        </authorList>
    </citation>
    <scope>NUCLEOTIDE SEQUENCE [LARGE SCALE GENOMIC DNA]</scope>
    <source>
        <strain evidence="1">N2</strain>
    </source>
</reference>
<evidence type="ECO:0000313" key="1">
    <source>
        <dbReference type="EMBL" id="TFV56081.1"/>
    </source>
</evidence>
<accession>A0A9X8YSA3</accession>
<dbReference type="NCBIfam" id="TIGR01635">
    <property type="entry name" value="tail_comp_S"/>
    <property type="match status" value="1"/>
</dbReference>
<dbReference type="AlphaFoldDB" id="A0A9X8YSA3"/>
<proteinExistence type="predicted"/>
<comment type="caution">
    <text evidence="1">The sequence shown here is derived from an EMBL/GenBank/DDBJ whole genome shotgun (WGS) entry which is preliminary data.</text>
</comment>
<organism evidence="1">
    <name type="scientific">Serratia marcescens</name>
    <dbReference type="NCBI Taxonomy" id="615"/>
    <lineage>
        <taxon>Bacteria</taxon>
        <taxon>Pseudomonadati</taxon>
        <taxon>Pseudomonadota</taxon>
        <taxon>Gammaproteobacteria</taxon>
        <taxon>Enterobacterales</taxon>
        <taxon>Yersiniaceae</taxon>
        <taxon>Serratia</taxon>
    </lineage>
</organism>
<protein>
    <submittedName>
        <fullName evidence="1">Phage virion morphogenesis protein</fullName>
    </submittedName>
</protein>
<dbReference type="EMBL" id="SPSG01000023">
    <property type="protein sequence ID" value="TFV56081.1"/>
    <property type="molecule type" value="Genomic_DNA"/>
</dbReference>
<dbReference type="Pfam" id="PF05069">
    <property type="entry name" value="Phage_tail_S"/>
    <property type="match status" value="2"/>
</dbReference>